<keyword evidence="2" id="KW-0808">Transferase</keyword>
<evidence type="ECO:0000313" key="2">
    <source>
        <dbReference type="EMBL" id="GAA6168498.1"/>
    </source>
</evidence>
<dbReference type="SUPFAM" id="SSF53335">
    <property type="entry name" value="S-adenosyl-L-methionine-dependent methyltransferases"/>
    <property type="match status" value="1"/>
</dbReference>
<name>A0ABQ0AA24_9GAMM</name>
<feature type="domain" description="Methyltransferase type 11" evidence="1">
    <location>
        <begin position="89"/>
        <end position="136"/>
    </location>
</feature>
<keyword evidence="3" id="KW-1185">Reference proteome</keyword>
<dbReference type="Proteomes" id="UP001465153">
    <property type="component" value="Unassembled WGS sequence"/>
</dbReference>
<evidence type="ECO:0000259" key="1">
    <source>
        <dbReference type="Pfam" id="PF08241"/>
    </source>
</evidence>
<evidence type="ECO:0000313" key="3">
    <source>
        <dbReference type="Proteomes" id="UP001465153"/>
    </source>
</evidence>
<dbReference type="Gene3D" id="3.40.50.150">
    <property type="entry name" value="Vaccinia Virus protein VP39"/>
    <property type="match status" value="1"/>
</dbReference>
<reference evidence="2 3" key="1">
    <citation type="submission" date="2024-04" db="EMBL/GenBank/DDBJ databases">
        <title>Draft genome sequence of Sessilibacter corallicola NBRC 116591.</title>
        <authorList>
            <person name="Miyakawa T."/>
            <person name="Kusuya Y."/>
            <person name="Miura T."/>
        </authorList>
    </citation>
    <scope>NUCLEOTIDE SEQUENCE [LARGE SCALE GENOMIC DNA]</scope>
    <source>
        <strain evidence="2 3">KU-00831-HH</strain>
    </source>
</reference>
<dbReference type="Pfam" id="PF08241">
    <property type="entry name" value="Methyltransf_11"/>
    <property type="match status" value="1"/>
</dbReference>
<keyword evidence="2" id="KW-0489">Methyltransferase</keyword>
<protein>
    <submittedName>
        <fullName evidence="2">Methyltransferase domain-containing protein</fullName>
    </submittedName>
</protein>
<dbReference type="InterPro" id="IPR029063">
    <property type="entry name" value="SAM-dependent_MTases_sf"/>
</dbReference>
<dbReference type="EMBL" id="BAABWN010000007">
    <property type="protein sequence ID" value="GAA6168498.1"/>
    <property type="molecule type" value="Genomic_DNA"/>
</dbReference>
<gene>
    <name evidence="2" type="ORF">NBRC116591_23090</name>
</gene>
<dbReference type="GO" id="GO:0008168">
    <property type="term" value="F:methyltransferase activity"/>
    <property type="evidence" value="ECO:0007669"/>
    <property type="project" value="UniProtKB-KW"/>
</dbReference>
<comment type="caution">
    <text evidence="2">The sequence shown here is derived from an EMBL/GenBank/DDBJ whole genome shotgun (WGS) entry which is preliminary data.</text>
</comment>
<sequence length="267" mass="30738">MRQWLERWFGVSDIEELAPALEEWLESPLGSSLMRAEQEMLDTALSYLFGYHLMQLSPDRRAKLYGDSKINHCFGLHPLATDGKVYTAMSEFEHLPVADESIDVVLLHHILEFSKDPHRLLREASRVTTPHGYMVVIGFNPYSILGVYRQLARVFIRDPKVKSHAIRISRVTDWLRLLDFTPLKLQRGFFRLPVNNRFFLRHTEWFDKLGSPIMTPIGGFYMIIARKQIAPITPIKQNWSLGRAVPGFSVGKSASRFPESARVTAKK</sequence>
<accession>A0ABQ0AA24</accession>
<organism evidence="2 3">
    <name type="scientific">Sessilibacter corallicola</name>
    <dbReference type="NCBI Taxonomy" id="2904075"/>
    <lineage>
        <taxon>Bacteria</taxon>
        <taxon>Pseudomonadati</taxon>
        <taxon>Pseudomonadota</taxon>
        <taxon>Gammaproteobacteria</taxon>
        <taxon>Cellvibrionales</taxon>
        <taxon>Cellvibrionaceae</taxon>
        <taxon>Sessilibacter</taxon>
    </lineage>
</organism>
<dbReference type="InterPro" id="IPR013216">
    <property type="entry name" value="Methyltransf_11"/>
</dbReference>
<dbReference type="GO" id="GO:0032259">
    <property type="term" value="P:methylation"/>
    <property type="evidence" value="ECO:0007669"/>
    <property type="project" value="UniProtKB-KW"/>
</dbReference>
<proteinExistence type="predicted"/>